<proteinExistence type="inferred from homology"/>
<dbReference type="RefSeq" id="WP_234395599.1">
    <property type="nucleotide sequence ID" value="NZ_CP136962.1"/>
</dbReference>
<sequence>MLPAVPAAPDASSNWAQPWTYSNERDWFGTMRGEYDFNDNLTAYAAYGFRRSKENNSLANLTVRNVNGDGSIYRFDNARKDKIDTGEIGLRGKFNTGAVGHEWTAAANRFQSSRKNAYIMDWGNQYTTNLYNPSRYPQPAAANPLYSGNDMGNPAVTGKTRLTSFALGDTFSLWDKRLQFMLGARWQQVHNKAYAYNTGAQTENYKKSRLSPSAGAVYRITPNWSVYGNYIESLGQGATAGSTASINGRVYAVSNTGESLKPYVSKQKEIGTKFEANGFGAGLALFHTDKPRSLYVAESNNTARFTSEGKDRHRGAEITVYGEVAQGVRLLGGITLLDAKQKSTGSSLTDGKRTIGAAKAQANIGLEWEVPKVQGLAFDGRMVYTGSSYADAANTLKVGGWTRFDIGARYHTQIGRHEATFRARLDNVANKKYWASVGGYPNSGYLNAGAPRSFTLSASVDF</sequence>
<dbReference type="GO" id="GO:0015344">
    <property type="term" value="F:siderophore uptake transmembrane transporter activity"/>
    <property type="evidence" value="ECO:0007669"/>
    <property type="project" value="TreeGrafter"/>
</dbReference>
<dbReference type="EMBL" id="CP136962">
    <property type="protein sequence ID" value="WOS97982.1"/>
    <property type="molecule type" value="Genomic_DNA"/>
</dbReference>
<keyword evidence="12" id="KW-1185">Reference proteome</keyword>
<dbReference type="SUPFAM" id="SSF56935">
    <property type="entry name" value="Porins"/>
    <property type="match status" value="1"/>
</dbReference>
<keyword evidence="2 8" id="KW-0813">Transport</keyword>
<comment type="subcellular location">
    <subcellularLocation>
        <location evidence="1 8">Cell outer membrane</location>
        <topology evidence="1 8">Multi-pass membrane protein</topology>
    </subcellularLocation>
</comment>
<dbReference type="Proteomes" id="UP000234781">
    <property type="component" value="Chromosome"/>
</dbReference>
<dbReference type="PROSITE" id="PS01156">
    <property type="entry name" value="TONB_DEPENDENT_REC_2"/>
    <property type="match status" value="1"/>
</dbReference>
<feature type="domain" description="TonB-dependent receptor-like beta-barrel" evidence="10">
    <location>
        <begin position="13"/>
        <end position="428"/>
    </location>
</feature>
<dbReference type="CDD" id="cd01347">
    <property type="entry name" value="ligand_gated_channel"/>
    <property type="match status" value="1"/>
</dbReference>
<keyword evidence="5" id="KW-0798">TonB box</keyword>
<evidence type="ECO:0000256" key="1">
    <source>
        <dbReference type="ARBA" id="ARBA00004571"/>
    </source>
</evidence>
<name>A0AAF0YRF3_NEIPE</name>
<evidence type="ECO:0000256" key="6">
    <source>
        <dbReference type="ARBA" id="ARBA00023136"/>
    </source>
</evidence>
<dbReference type="InterPro" id="IPR010917">
    <property type="entry name" value="TonB_rcpt_CS"/>
</dbReference>
<evidence type="ECO:0000313" key="12">
    <source>
        <dbReference type="Proteomes" id="UP000234781"/>
    </source>
</evidence>
<organism evidence="11 12">
    <name type="scientific">Neisseria perflava</name>
    <dbReference type="NCBI Taxonomy" id="33053"/>
    <lineage>
        <taxon>Bacteria</taxon>
        <taxon>Pseudomonadati</taxon>
        <taxon>Pseudomonadota</taxon>
        <taxon>Betaproteobacteria</taxon>
        <taxon>Neisseriales</taxon>
        <taxon>Neisseriaceae</taxon>
        <taxon>Neisseria</taxon>
    </lineage>
</organism>
<dbReference type="PANTHER" id="PTHR32552:SF82">
    <property type="entry name" value="FCUA PROTEIN"/>
    <property type="match status" value="1"/>
</dbReference>
<evidence type="ECO:0000256" key="4">
    <source>
        <dbReference type="ARBA" id="ARBA00022692"/>
    </source>
</evidence>
<dbReference type="PANTHER" id="PTHR32552">
    <property type="entry name" value="FERRICHROME IRON RECEPTOR-RELATED"/>
    <property type="match status" value="1"/>
</dbReference>
<keyword evidence="4 8" id="KW-0812">Transmembrane</keyword>
<evidence type="ECO:0000256" key="5">
    <source>
        <dbReference type="ARBA" id="ARBA00023077"/>
    </source>
</evidence>
<reference evidence="12" key="1">
    <citation type="submission" date="2017-12" db="EMBL/GenBank/DDBJ databases">
        <title>Phylogenetic diversity of female urinary microbiome.</title>
        <authorList>
            <person name="Thomas-White K."/>
            <person name="Wolfe A.J."/>
        </authorList>
    </citation>
    <scope>NUCLEOTIDE SEQUENCE [LARGE SCALE GENOMIC DNA]</scope>
    <source>
        <strain evidence="12">UMB0023</strain>
    </source>
</reference>
<keyword evidence="7 8" id="KW-0998">Cell outer membrane</keyword>
<evidence type="ECO:0000256" key="7">
    <source>
        <dbReference type="ARBA" id="ARBA00023237"/>
    </source>
</evidence>
<dbReference type="PROSITE" id="PS52016">
    <property type="entry name" value="TONB_DEPENDENT_REC_3"/>
    <property type="match status" value="1"/>
</dbReference>
<accession>A0AAF0YRF3</accession>
<dbReference type="GO" id="GO:0009279">
    <property type="term" value="C:cell outer membrane"/>
    <property type="evidence" value="ECO:0007669"/>
    <property type="project" value="UniProtKB-SubCell"/>
</dbReference>
<dbReference type="Gene3D" id="2.40.170.20">
    <property type="entry name" value="TonB-dependent receptor, beta-barrel domain"/>
    <property type="match status" value="1"/>
</dbReference>
<comment type="similarity">
    <text evidence="8">Belongs to the TonB-dependent receptor family.</text>
</comment>
<evidence type="ECO:0000259" key="10">
    <source>
        <dbReference type="Pfam" id="PF00593"/>
    </source>
</evidence>
<evidence type="ECO:0000256" key="8">
    <source>
        <dbReference type="PROSITE-ProRule" id="PRU01360"/>
    </source>
</evidence>
<evidence type="ECO:0000313" key="11">
    <source>
        <dbReference type="EMBL" id="WOS97982.1"/>
    </source>
</evidence>
<dbReference type="Pfam" id="PF00593">
    <property type="entry name" value="TonB_dep_Rec_b-barrel"/>
    <property type="match status" value="1"/>
</dbReference>
<evidence type="ECO:0000256" key="2">
    <source>
        <dbReference type="ARBA" id="ARBA00022448"/>
    </source>
</evidence>
<feature type="short sequence motif" description="TonB C-terminal box" evidence="9">
    <location>
        <begin position="445"/>
        <end position="462"/>
    </location>
</feature>
<dbReference type="AlphaFoldDB" id="A0AAF0YRF3"/>
<protein>
    <submittedName>
        <fullName evidence="11">TonB-dependent receptor</fullName>
    </submittedName>
</protein>
<dbReference type="InterPro" id="IPR039426">
    <property type="entry name" value="TonB-dep_rcpt-like"/>
</dbReference>
<gene>
    <name evidence="11" type="ORF">CYJ98_010555</name>
</gene>
<evidence type="ECO:0000256" key="3">
    <source>
        <dbReference type="ARBA" id="ARBA00022452"/>
    </source>
</evidence>
<keyword evidence="3 8" id="KW-1134">Transmembrane beta strand</keyword>
<keyword evidence="11" id="KW-0675">Receptor</keyword>
<evidence type="ECO:0000256" key="9">
    <source>
        <dbReference type="PROSITE-ProRule" id="PRU10144"/>
    </source>
</evidence>
<keyword evidence="6 8" id="KW-0472">Membrane</keyword>
<dbReference type="InterPro" id="IPR036942">
    <property type="entry name" value="Beta-barrel_TonB_sf"/>
</dbReference>
<dbReference type="InterPro" id="IPR000531">
    <property type="entry name" value="Beta-barrel_TonB"/>
</dbReference>